<dbReference type="InterPro" id="IPR000883">
    <property type="entry name" value="Cyt_C_Oxase_1"/>
</dbReference>
<evidence type="ECO:0000256" key="3">
    <source>
        <dbReference type="ARBA" id="ARBA00022692"/>
    </source>
</evidence>
<feature type="transmembrane region" description="Helical" evidence="7">
    <location>
        <begin position="345"/>
        <end position="365"/>
    </location>
</feature>
<keyword evidence="2 6" id="KW-0679">Respiratory chain</keyword>
<reference evidence="9" key="1">
    <citation type="journal article" date="2014" name="Int. J. Syst. Evol. Microbiol.">
        <title>Complete genome sequence of Corynebacterium casei LMG S-19264T (=DSM 44701T), isolated from a smear-ripened cheese.</title>
        <authorList>
            <consortium name="US DOE Joint Genome Institute (JGI-PGF)"/>
            <person name="Walter F."/>
            <person name="Albersmeier A."/>
            <person name="Kalinowski J."/>
            <person name="Ruckert C."/>
        </authorList>
    </citation>
    <scope>NUCLEOTIDE SEQUENCE</scope>
    <source>
        <strain evidence="9">JCM 14371</strain>
    </source>
</reference>
<evidence type="ECO:0000256" key="5">
    <source>
        <dbReference type="ARBA" id="ARBA00023136"/>
    </source>
</evidence>
<dbReference type="Proteomes" id="UP000635726">
    <property type="component" value="Unassembled WGS sequence"/>
</dbReference>
<feature type="transmembrane region" description="Helical" evidence="7">
    <location>
        <begin position="105"/>
        <end position="125"/>
    </location>
</feature>
<dbReference type="InterPro" id="IPR023616">
    <property type="entry name" value="Cyt_c_oxase-like_su1_dom"/>
</dbReference>
<keyword evidence="6" id="KW-0479">Metal-binding</keyword>
<dbReference type="PROSITE" id="PS50855">
    <property type="entry name" value="COX1"/>
    <property type="match status" value="1"/>
</dbReference>
<dbReference type="PROSITE" id="PS00077">
    <property type="entry name" value="COX1_CUB"/>
    <property type="match status" value="1"/>
</dbReference>
<evidence type="ECO:0000256" key="1">
    <source>
        <dbReference type="ARBA" id="ARBA00004141"/>
    </source>
</evidence>
<evidence type="ECO:0000256" key="6">
    <source>
        <dbReference type="RuleBase" id="RU000370"/>
    </source>
</evidence>
<dbReference type="PRINTS" id="PR01165">
    <property type="entry name" value="CYCOXIDASEI"/>
</dbReference>
<comment type="subcellular location">
    <subcellularLocation>
        <location evidence="1">Membrane</location>
        <topology evidence="1">Multi-pass membrane protein</topology>
    </subcellularLocation>
</comment>
<evidence type="ECO:0000313" key="10">
    <source>
        <dbReference type="Proteomes" id="UP000635726"/>
    </source>
</evidence>
<feature type="transmembrane region" description="Helical" evidence="7">
    <location>
        <begin position="182"/>
        <end position="209"/>
    </location>
</feature>
<feature type="transmembrane region" description="Helical" evidence="7">
    <location>
        <begin position="418"/>
        <end position="439"/>
    </location>
</feature>
<reference evidence="9" key="2">
    <citation type="submission" date="2020-09" db="EMBL/GenBank/DDBJ databases">
        <authorList>
            <person name="Sun Q."/>
            <person name="Ohkuma M."/>
        </authorList>
    </citation>
    <scope>NUCLEOTIDE SEQUENCE</scope>
    <source>
        <strain evidence="9">JCM 14371</strain>
    </source>
</reference>
<feature type="transmembrane region" description="Helical" evidence="7">
    <location>
        <begin position="65"/>
        <end position="93"/>
    </location>
</feature>
<evidence type="ECO:0000256" key="7">
    <source>
        <dbReference type="SAM" id="Phobius"/>
    </source>
</evidence>
<feature type="transmembrane region" description="Helical" evidence="7">
    <location>
        <begin position="145"/>
        <end position="170"/>
    </location>
</feature>
<keyword evidence="4 7" id="KW-1133">Transmembrane helix</keyword>
<dbReference type="AlphaFoldDB" id="A0A917PBC1"/>
<organism evidence="9 10">
    <name type="scientific">Deinococcus aquiradiocola</name>
    <dbReference type="NCBI Taxonomy" id="393059"/>
    <lineage>
        <taxon>Bacteria</taxon>
        <taxon>Thermotogati</taxon>
        <taxon>Deinococcota</taxon>
        <taxon>Deinococci</taxon>
        <taxon>Deinococcales</taxon>
        <taxon>Deinococcaceae</taxon>
        <taxon>Deinococcus</taxon>
    </lineage>
</organism>
<keyword evidence="10" id="KW-1185">Reference proteome</keyword>
<dbReference type="SUPFAM" id="SSF81442">
    <property type="entry name" value="Cytochrome c oxidase subunit I-like"/>
    <property type="match status" value="1"/>
</dbReference>
<dbReference type="GO" id="GO:0016020">
    <property type="term" value="C:membrane"/>
    <property type="evidence" value="ECO:0007669"/>
    <property type="project" value="UniProtKB-SubCell"/>
</dbReference>
<keyword evidence="6" id="KW-0349">Heme</keyword>
<keyword evidence="6" id="KW-0249">Electron transport</keyword>
<dbReference type="InterPro" id="IPR036927">
    <property type="entry name" value="Cyt_c_oxase-like_su1_sf"/>
</dbReference>
<comment type="caution">
    <text evidence="9">The sequence shown here is derived from an EMBL/GenBank/DDBJ whole genome shotgun (WGS) entry which is preliminary data.</text>
</comment>
<proteinExistence type="inferred from homology"/>
<evidence type="ECO:0000313" key="9">
    <source>
        <dbReference type="EMBL" id="GGJ69242.1"/>
    </source>
</evidence>
<feature type="domain" description="Cytochrome oxidase subunit I profile" evidence="8">
    <location>
        <begin position="21"/>
        <end position="494"/>
    </location>
</feature>
<dbReference type="Gene3D" id="1.20.210.10">
    <property type="entry name" value="Cytochrome c oxidase-like, subunit I domain"/>
    <property type="match status" value="1"/>
</dbReference>
<gene>
    <name evidence="9" type="primary">cbaA</name>
    <name evidence="9" type="ORF">GCM10008939_12060</name>
</gene>
<dbReference type="RefSeq" id="WP_188961384.1">
    <property type="nucleotide sequence ID" value="NZ_BMOE01000003.1"/>
</dbReference>
<dbReference type="GO" id="GO:0004129">
    <property type="term" value="F:cytochrome-c oxidase activity"/>
    <property type="evidence" value="ECO:0007669"/>
    <property type="project" value="InterPro"/>
</dbReference>
<evidence type="ECO:0000256" key="2">
    <source>
        <dbReference type="ARBA" id="ARBA00022660"/>
    </source>
</evidence>
<comment type="similarity">
    <text evidence="6">Belongs to the heme-copper respiratory oxidase family.</text>
</comment>
<feature type="transmembrane region" description="Helical" evidence="7">
    <location>
        <begin position="24"/>
        <end position="45"/>
    </location>
</feature>
<dbReference type="EMBL" id="BMOE01000003">
    <property type="protein sequence ID" value="GGJ69242.1"/>
    <property type="molecule type" value="Genomic_DNA"/>
</dbReference>
<sequence length="579" mass="63267">MTTTLPPRSVPDERVYALNPEKKVTLYFLVTGLVFLMVGVAIGPLQALNYAGIDVYRSLPFLKSYYQGLSLHGVLNALVFTTYFISGLLLYLPCRELGVRPNLKMSWAGYWIMTVGVLMAAVAVLGNNATLLYTFYPPLQGSPLFYIGAALLVVGSLVIGAQVVTIWTVWKRRHPREVTPLVTFMSVATWLMWFVASLGLVVEVVFLLIPWSLGLTRGVDPLLARTLFWYTGHPIVYFWLLPAYVSWYGLLPRSAGGVIASQTMARLAFVLFLLLSTPVGLHHQFADPGIGMGWKVLQMLLTFLVVIPSLLTAFSVGASLELGARARGGGGWSGWIRHLPWRDPVFVAQALAMITFIPGGAGGIVNASVALDAAVHNTAWIPGHFHITVGTATTLTFFGVTFWLLPHLTRKPLASRRMALWASWLWFWGMALFAVGMHWEGLIGIPRRTYLATATGLGDMLARAHIPMALTGISGLVLTVAAVLYFTVTFRTLFGPRVTAAQETPIPFSDSLEDAEHRALPAGAATVSPAGARIHGAQLVLDRLWVFTALALLLVVIMYGPTLIGMLLNPHPVPGLRLW</sequence>
<feature type="transmembrane region" description="Helical" evidence="7">
    <location>
        <begin position="229"/>
        <end position="251"/>
    </location>
</feature>
<dbReference type="PANTHER" id="PTHR10422:SF40">
    <property type="entry name" value="CYTOCHROME C OXIDASE SUBUNIT I"/>
    <property type="match status" value="1"/>
</dbReference>
<feature type="transmembrane region" description="Helical" evidence="7">
    <location>
        <begin position="385"/>
        <end position="406"/>
    </location>
</feature>
<protein>
    <submittedName>
        <fullName evidence="9">Cytochrome c oxidase subunit 1</fullName>
    </submittedName>
</protein>
<dbReference type="Pfam" id="PF00115">
    <property type="entry name" value="COX1"/>
    <property type="match status" value="1"/>
</dbReference>
<keyword evidence="5 7" id="KW-0472">Membrane</keyword>
<dbReference type="PANTHER" id="PTHR10422">
    <property type="entry name" value="CYTOCHROME C OXIDASE SUBUNIT 1"/>
    <property type="match status" value="1"/>
</dbReference>
<feature type="transmembrane region" description="Helical" evidence="7">
    <location>
        <begin position="544"/>
        <end position="568"/>
    </location>
</feature>
<dbReference type="GO" id="GO:0009060">
    <property type="term" value="P:aerobic respiration"/>
    <property type="evidence" value="ECO:0007669"/>
    <property type="project" value="InterPro"/>
</dbReference>
<dbReference type="GO" id="GO:0020037">
    <property type="term" value="F:heme binding"/>
    <property type="evidence" value="ECO:0007669"/>
    <property type="project" value="InterPro"/>
</dbReference>
<feature type="transmembrane region" description="Helical" evidence="7">
    <location>
        <begin position="263"/>
        <end position="281"/>
    </location>
</feature>
<dbReference type="InterPro" id="IPR023615">
    <property type="entry name" value="Cyt_c_Oxase_su1_BS"/>
</dbReference>
<keyword evidence="6" id="KW-0813">Transport</keyword>
<accession>A0A917PBC1</accession>
<name>A0A917PBC1_9DEIO</name>
<evidence type="ECO:0000256" key="4">
    <source>
        <dbReference type="ARBA" id="ARBA00022989"/>
    </source>
</evidence>
<evidence type="ECO:0000259" key="8">
    <source>
        <dbReference type="PROSITE" id="PS50855"/>
    </source>
</evidence>
<keyword evidence="6" id="KW-0408">Iron</keyword>
<keyword evidence="3 6" id="KW-0812">Transmembrane</keyword>
<feature type="transmembrane region" description="Helical" evidence="7">
    <location>
        <begin position="301"/>
        <end position="324"/>
    </location>
</feature>
<feature type="transmembrane region" description="Helical" evidence="7">
    <location>
        <begin position="466"/>
        <end position="488"/>
    </location>
</feature>